<dbReference type="InterPro" id="IPR027805">
    <property type="entry name" value="Transposase_HTH_dom"/>
</dbReference>
<feature type="non-terminal residue" evidence="10">
    <location>
        <position position="327"/>
    </location>
</feature>
<sequence>MVLCVIPGCGNRTGRDQGVGFYRIPAVVTNKGEFEEKLTAERRKEWIKAISRSDTEEKQVLESERVCGKHFVSGKPAPYWNRYHDDWIPTLNLGKKKYGPEVDVKANAQRTERAKKREQLAIARQEREVADKRQKLNESSLPVAEIDFGEPSTSTKEIQNEGTEGSSDETFSVTQTEELCEGEEIAPEVGVKDAECQINPDTKEGWCQTAEFEYILNAPLQDLAYRFSVSVSTISRVFYHWIVVMDSRLFRFVYWPNRDQLWKTMPKCFQYAFGKKTTVIIDCFEVFIEKPSNLLARAQTFSSYKHHNTIKVLVGITPQGTISFVSE</sequence>
<dbReference type="Pfam" id="PF05485">
    <property type="entry name" value="THAP"/>
    <property type="match status" value="1"/>
</dbReference>
<dbReference type="PANTHER" id="PTHR23080">
    <property type="entry name" value="THAP DOMAIN PROTEIN"/>
    <property type="match status" value="1"/>
</dbReference>
<evidence type="ECO:0000256" key="3">
    <source>
        <dbReference type="ARBA" id="ARBA00022771"/>
    </source>
</evidence>
<evidence type="ECO:0000256" key="4">
    <source>
        <dbReference type="ARBA" id="ARBA00022833"/>
    </source>
</evidence>
<comment type="cofactor">
    <cofactor evidence="1">
        <name>a divalent metal cation</name>
        <dbReference type="ChEBI" id="CHEBI:60240"/>
    </cofactor>
</comment>
<keyword evidence="4" id="KW-0862">Zinc</keyword>
<keyword evidence="11" id="KW-1185">Reference proteome</keyword>
<evidence type="ECO:0000256" key="5">
    <source>
        <dbReference type="ARBA" id="ARBA00023125"/>
    </source>
</evidence>
<dbReference type="Pfam" id="PF13613">
    <property type="entry name" value="HTH_Tnp_4"/>
    <property type="match status" value="1"/>
</dbReference>
<keyword evidence="5 6" id="KW-0238">DNA-binding</keyword>
<keyword evidence="2" id="KW-0479">Metal-binding</keyword>
<protein>
    <recommendedName>
        <fullName evidence="9">THAP-type domain-containing protein</fullName>
    </recommendedName>
</protein>
<dbReference type="Proteomes" id="UP001159405">
    <property type="component" value="Unassembled WGS sequence"/>
</dbReference>
<evidence type="ECO:0000256" key="7">
    <source>
        <dbReference type="SAM" id="Coils"/>
    </source>
</evidence>
<accession>A0ABN8PE59</accession>
<organism evidence="10 11">
    <name type="scientific">Porites lobata</name>
    <dbReference type="NCBI Taxonomy" id="104759"/>
    <lineage>
        <taxon>Eukaryota</taxon>
        <taxon>Metazoa</taxon>
        <taxon>Cnidaria</taxon>
        <taxon>Anthozoa</taxon>
        <taxon>Hexacorallia</taxon>
        <taxon>Scleractinia</taxon>
        <taxon>Fungiina</taxon>
        <taxon>Poritidae</taxon>
        <taxon>Porites</taxon>
    </lineage>
</organism>
<proteinExistence type="predicted"/>
<keyword evidence="3 6" id="KW-0863">Zinc-finger</keyword>
<evidence type="ECO:0000256" key="6">
    <source>
        <dbReference type="PROSITE-ProRule" id="PRU00309"/>
    </source>
</evidence>
<feature type="domain" description="THAP-type" evidence="9">
    <location>
        <begin position="1"/>
        <end position="92"/>
    </location>
</feature>
<evidence type="ECO:0000259" key="9">
    <source>
        <dbReference type="PROSITE" id="PS50950"/>
    </source>
</evidence>
<feature type="coiled-coil region" evidence="7">
    <location>
        <begin position="106"/>
        <end position="135"/>
    </location>
</feature>
<evidence type="ECO:0000313" key="10">
    <source>
        <dbReference type="EMBL" id="CAH3139726.1"/>
    </source>
</evidence>
<dbReference type="SUPFAM" id="SSF57716">
    <property type="entry name" value="Glucocorticoid receptor-like (DNA-binding domain)"/>
    <property type="match status" value="1"/>
</dbReference>
<dbReference type="SMART" id="SM00980">
    <property type="entry name" value="THAP"/>
    <property type="match status" value="1"/>
</dbReference>
<dbReference type="InterPro" id="IPR027806">
    <property type="entry name" value="HARBI1_dom"/>
</dbReference>
<evidence type="ECO:0000256" key="1">
    <source>
        <dbReference type="ARBA" id="ARBA00001968"/>
    </source>
</evidence>
<dbReference type="EMBL" id="CALNXK010000063">
    <property type="protein sequence ID" value="CAH3139726.1"/>
    <property type="molecule type" value="Genomic_DNA"/>
</dbReference>
<gene>
    <name evidence="10" type="ORF">PLOB_00040788</name>
</gene>
<reference evidence="10 11" key="1">
    <citation type="submission" date="2022-05" db="EMBL/GenBank/DDBJ databases">
        <authorList>
            <consortium name="Genoscope - CEA"/>
            <person name="William W."/>
        </authorList>
    </citation>
    <scope>NUCLEOTIDE SEQUENCE [LARGE SCALE GENOMIC DNA]</scope>
</reference>
<feature type="compositionally biased region" description="Polar residues" evidence="8">
    <location>
        <begin position="151"/>
        <end position="172"/>
    </location>
</feature>
<dbReference type="PROSITE" id="PS50950">
    <property type="entry name" value="ZF_THAP"/>
    <property type="match status" value="1"/>
</dbReference>
<feature type="region of interest" description="Disordered" evidence="8">
    <location>
        <begin position="150"/>
        <end position="172"/>
    </location>
</feature>
<dbReference type="Pfam" id="PF13359">
    <property type="entry name" value="DDE_Tnp_4"/>
    <property type="match status" value="1"/>
</dbReference>
<name>A0ABN8PE59_9CNID</name>
<comment type="caution">
    <text evidence="10">The sequence shown here is derived from an EMBL/GenBank/DDBJ whole genome shotgun (WGS) entry which is preliminary data.</text>
</comment>
<evidence type="ECO:0000256" key="8">
    <source>
        <dbReference type="SAM" id="MobiDB-lite"/>
    </source>
</evidence>
<keyword evidence="7" id="KW-0175">Coiled coil</keyword>
<evidence type="ECO:0000256" key="2">
    <source>
        <dbReference type="ARBA" id="ARBA00022723"/>
    </source>
</evidence>
<dbReference type="InterPro" id="IPR006612">
    <property type="entry name" value="THAP_Znf"/>
</dbReference>
<evidence type="ECO:0000313" key="11">
    <source>
        <dbReference type="Proteomes" id="UP001159405"/>
    </source>
</evidence>